<dbReference type="PROSITE" id="PS00455">
    <property type="entry name" value="AMP_BINDING"/>
    <property type="match status" value="1"/>
</dbReference>
<dbReference type="InterPro" id="IPR020841">
    <property type="entry name" value="PKS_Beta-ketoAc_synthase_dom"/>
</dbReference>
<organism evidence="11">
    <name type="scientific">Percolomonas cosmopolitus</name>
    <dbReference type="NCBI Taxonomy" id="63605"/>
    <lineage>
        <taxon>Eukaryota</taxon>
        <taxon>Discoba</taxon>
        <taxon>Heterolobosea</taxon>
        <taxon>Tetramitia</taxon>
        <taxon>Eutetramitia</taxon>
        <taxon>Percolomonadidae</taxon>
        <taxon>Percolomonas</taxon>
    </lineage>
</organism>
<dbReference type="InterPro" id="IPR032821">
    <property type="entry name" value="PKS_assoc"/>
</dbReference>
<keyword evidence="5" id="KW-0276">Fatty acid metabolism</keyword>
<dbReference type="InterPro" id="IPR016036">
    <property type="entry name" value="Malonyl_transacylase_ACP-bd"/>
</dbReference>
<dbReference type="InterPro" id="IPR025110">
    <property type="entry name" value="AMP-bd_C"/>
</dbReference>
<dbReference type="InterPro" id="IPR012328">
    <property type="entry name" value="Chalcone/stilbene_synt_C"/>
</dbReference>
<dbReference type="SUPFAM" id="SSF56801">
    <property type="entry name" value="Acetyl-CoA synthetase-like"/>
    <property type="match status" value="1"/>
</dbReference>
<dbReference type="InterPro" id="IPR001227">
    <property type="entry name" value="Ac_transferase_dom_sf"/>
</dbReference>
<dbReference type="Pfam" id="PF00109">
    <property type="entry name" value="ketoacyl-synt"/>
    <property type="match status" value="1"/>
</dbReference>
<dbReference type="InterPro" id="IPR014031">
    <property type="entry name" value="Ketoacyl_synth_C"/>
</dbReference>
<dbReference type="CDD" id="cd00831">
    <property type="entry name" value="CHS_like"/>
    <property type="match status" value="1"/>
</dbReference>
<keyword evidence="3" id="KW-0808">Transferase</keyword>
<reference evidence="11" key="1">
    <citation type="submission" date="2021-01" db="EMBL/GenBank/DDBJ databases">
        <authorList>
            <person name="Corre E."/>
            <person name="Pelletier E."/>
            <person name="Niang G."/>
            <person name="Scheremetjew M."/>
            <person name="Finn R."/>
            <person name="Kale V."/>
            <person name="Holt S."/>
            <person name="Cochrane G."/>
            <person name="Meng A."/>
            <person name="Brown T."/>
            <person name="Cohen L."/>
        </authorList>
    </citation>
    <scope>NUCLEOTIDE SEQUENCE</scope>
    <source>
        <strain evidence="11">WS</strain>
    </source>
</reference>
<evidence type="ECO:0000313" key="11">
    <source>
        <dbReference type="EMBL" id="CAD9079905.1"/>
    </source>
</evidence>
<dbReference type="Pfam" id="PF23024">
    <property type="entry name" value="AMP-dom_DIP2-like"/>
    <property type="match status" value="1"/>
</dbReference>
<dbReference type="SUPFAM" id="SSF47336">
    <property type="entry name" value="ACP-like"/>
    <property type="match status" value="2"/>
</dbReference>
<dbReference type="CDD" id="cd02440">
    <property type="entry name" value="AdoMet_MTases"/>
    <property type="match status" value="1"/>
</dbReference>
<dbReference type="SUPFAM" id="SSF53335">
    <property type="entry name" value="S-adenosyl-L-methionine-dependent methyltransferases"/>
    <property type="match status" value="1"/>
</dbReference>
<feature type="region of interest" description="Disordered" evidence="8">
    <location>
        <begin position="693"/>
        <end position="717"/>
    </location>
</feature>
<keyword evidence="1" id="KW-0596">Phosphopantetheine</keyword>
<dbReference type="InterPro" id="IPR014030">
    <property type="entry name" value="Ketoacyl_synth_N"/>
</dbReference>
<keyword evidence="2" id="KW-0597">Phosphoprotein</keyword>
<dbReference type="Gene3D" id="3.40.50.150">
    <property type="entry name" value="Vaccinia Virus protein VP39"/>
    <property type="match status" value="1"/>
</dbReference>
<dbReference type="InterPro" id="IPR045851">
    <property type="entry name" value="AMP-bd_C_sf"/>
</dbReference>
<dbReference type="InterPro" id="IPR016035">
    <property type="entry name" value="Acyl_Trfase/lysoPLipase"/>
</dbReference>
<dbReference type="Gene3D" id="1.10.1200.10">
    <property type="entry name" value="ACP-like"/>
    <property type="match status" value="2"/>
</dbReference>
<dbReference type="GO" id="GO:0004315">
    <property type="term" value="F:3-oxoacyl-[acyl-carrier-protein] synthase activity"/>
    <property type="evidence" value="ECO:0007669"/>
    <property type="project" value="InterPro"/>
</dbReference>
<dbReference type="PANTHER" id="PTHR43775:SF37">
    <property type="entry name" value="SI:DKEY-61P9.11"/>
    <property type="match status" value="1"/>
</dbReference>
<dbReference type="InterPro" id="IPR040097">
    <property type="entry name" value="FAAL/FAAC"/>
</dbReference>
<dbReference type="PROSITE" id="PS52004">
    <property type="entry name" value="KS3_2"/>
    <property type="match status" value="1"/>
</dbReference>
<dbReference type="PROSITE" id="PS00606">
    <property type="entry name" value="KS3_1"/>
    <property type="match status" value="1"/>
</dbReference>
<gene>
    <name evidence="11" type="ORF">PCOS0759_LOCUS3145</name>
</gene>
<dbReference type="Pfam" id="PF00501">
    <property type="entry name" value="AMP-binding"/>
    <property type="match status" value="1"/>
</dbReference>
<evidence type="ECO:0000259" key="9">
    <source>
        <dbReference type="PROSITE" id="PS50075"/>
    </source>
</evidence>
<dbReference type="Gene3D" id="3.30.300.30">
    <property type="match status" value="1"/>
</dbReference>
<dbReference type="SUPFAM" id="SSF53901">
    <property type="entry name" value="Thiolase-like"/>
    <property type="match status" value="3"/>
</dbReference>
<dbReference type="GO" id="GO:0006633">
    <property type="term" value="P:fatty acid biosynthetic process"/>
    <property type="evidence" value="ECO:0007669"/>
    <property type="project" value="InterPro"/>
</dbReference>
<feature type="domain" description="Ketosynthase family 3 (KS3)" evidence="10">
    <location>
        <begin position="819"/>
        <end position="1225"/>
    </location>
</feature>
<dbReference type="Gene3D" id="3.40.366.10">
    <property type="entry name" value="Malonyl-Coenzyme A Acyl Carrier Protein, domain 2"/>
    <property type="match status" value="1"/>
</dbReference>
<dbReference type="PROSITE" id="PS50075">
    <property type="entry name" value="CARRIER"/>
    <property type="match status" value="2"/>
</dbReference>
<evidence type="ECO:0000256" key="7">
    <source>
        <dbReference type="ARBA" id="ARBA00023268"/>
    </source>
</evidence>
<dbReference type="InterPro" id="IPR042099">
    <property type="entry name" value="ANL_N_sf"/>
</dbReference>
<dbReference type="Gene3D" id="3.30.70.3290">
    <property type="match status" value="1"/>
</dbReference>
<dbReference type="Gene3D" id="3.40.50.12780">
    <property type="entry name" value="N-terminal domain of ligase-like"/>
    <property type="match status" value="1"/>
</dbReference>
<feature type="compositionally biased region" description="Basic and acidic residues" evidence="8">
    <location>
        <begin position="707"/>
        <end position="717"/>
    </location>
</feature>
<dbReference type="Pfam" id="PF02801">
    <property type="entry name" value="Ketoacyl-synt_C"/>
    <property type="match status" value="1"/>
</dbReference>
<evidence type="ECO:0000256" key="2">
    <source>
        <dbReference type="ARBA" id="ARBA00022553"/>
    </source>
</evidence>
<dbReference type="SMART" id="SM01294">
    <property type="entry name" value="PKS_PP_betabranch"/>
    <property type="match status" value="1"/>
</dbReference>
<dbReference type="InterPro" id="IPR018201">
    <property type="entry name" value="Ketoacyl_synth_AS"/>
</dbReference>
<keyword evidence="6" id="KW-0443">Lipid metabolism</keyword>
<dbReference type="InterPro" id="IPR000873">
    <property type="entry name" value="AMP-dep_synth/lig_dom"/>
</dbReference>
<dbReference type="InterPro" id="IPR009081">
    <property type="entry name" value="PP-bd_ACP"/>
</dbReference>
<dbReference type="Pfam" id="PF02797">
    <property type="entry name" value="Chal_sti_synt_C"/>
    <property type="match status" value="1"/>
</dbReference>
<dbReference type="CDD" id="cd00833">
    <property type="entry name" value="PKS"/>
    <property type="match status" value="1"/>
</dbReference>
<evidence type="ECO:0000256" key="1">
    <source>
        <dbReference type="ARBA" id="ARBA00022450"/>
    </source>
</evidence>
<feature type="compositionally biased region" description="Low complexity" evidence="8">
    <location>
        <begin position="229"/>
        <end position="245"/>
    </location>
</feature>
<dbReference type="Gene3D" id="3.40.47.10">
    <property type="match status" value="3"/>
</dbReference>
<feature type="compositionally biased region" description="Low complexity" evidence="8">
    <location>
        <begin position="10"/>
        <end position="22"/>
    </location>
</feature>
<dbReference type="SMART" id="SM00823">
    <property type="entry name" value="PKS_PP"/>
    <property type="match status" value="2"/>
</dbReference>
<dbReference type="SMART" id="SM00825">
    <property type="entry name" value="PKS_KS"/>
    <property type="match status" value="1"/>
</dbReference>
<feature type="region of interest" description="Disordered" evidence="8">
    <location>
        <begin position="2177"/>
        <end position="2197"/>
    </location>
</feature>
<dbReference type="Pfam" id="PF00550">
    <property type="entry name" value="PP-binding"/>
    <property type="match status" value="2"/>
</dbReference>
<dbReference type="InterPro" id="IPR036736">
    <property type="entry name" value="ACP-like_sf"/>
</dbReference>
<keyword evidence="4" id="KW-0677">Repeat</keyword>
<evidence type="ECO:0000256" key="4">
    <source>
        <dbReference type="ARBA" id="ARBA00022737"/>
    </source>
</evidence>
<dbReference type="GO" id="GO:0031177">
    <property type="term" value="F:phosphopantetheine binding"/>
    <property type="evidence" value="ECO:0007669"/>
    <property type="project" value="InterPro"/>
</dbReference>
<evidence type="ECO:0000259" key="10">
    <source>
        <dbReference type="PROSITE" id="PS52004"/>
    </source>
</evidence>
<dbReference type="Pfam" id="PF16197">
    <property type="entry name" value="KAsynt_C_assoc"/>
    <property type="match status" value="1"/>
</dbReference>
<dbReference type="InterPro" id="IPR020845">
    <property type="entry name" value="AMP-binding_CS"/>
</dbReference>
<dbReference type="SUPFAM" id="SSF55048">
    <property type="entry name" value="Probable ACP-binding domain of malonyl-CoA ACP transacylase"/>
    <property type="match status" value="1"/>
</dbReference>
<evidence type="ECO:0000256" key="6">
    <source>
        <dbReference type="ARBA" id="ARBA00023098"/>
    </source>
</evidence>
<feature type="compositionally biased region" description="Basic and acidic residues" evidence="8">
    <location>
        <begin position="2177"/>
        <end position="2186"/>
    </location>
</feature>
<protein>
    <submittedName>
        <fullName evidence="11">Uncharacterized protein</fullName>
    </submittedName>
</protein>
<dbReference type="InterPro" id="IPR020806">
    <property type="entry name" value="PKS_PP-bd"/>
</dbReference>
<name>A0A7S1KP05_9EUKA</name>
<feature type="domain" description="Carrier" evidence="9">
    <location>
        <begin position="721"/>
        <end position="800"/>
    </location>
</feature>
<dbReference type="SUPFAM" id="SSF52151">
    <property type="entry name" value="FabD/lysophospholipase-like"/>
    <property type="match status" value="1"/>
</dbReference>
<dbReference type="SMART" id="SM00827">
    <property type="entry name" value="PKS_AT"/>
    <property type="match status" value="1"/>
</dbReference>
<evidence type="ECO:0000256" key="3">
    <source>
        <dbReference type="ARBA" id="ARBA00022679"/>
    </source>
</evidence>
<dbReference type="Pfam" id="PF08242">
    <property type="entry name" value="Methyltransf_12"/>
    <property type="match status" value="1"/>
</dbReference>
<accession>A0A7S1KP05</accession>
<dbReference type="Pfam" id="PF00698">
    <property type="entry name" value="Acyl_transf_1"/>
    <property type="match status" value="1"/>
</dbReference>
<dbReference type="PANTHER" id="PTHR43775">
    <property type="entry name" value="FATTY ACID SYNTHASE"/>
    <property type="match status" value="1"/>
</dbReference>
<feature type="domain" description="Carrier" evidence="9">
    <location>
        <begin position="2099"/>
        <end position="2176"/>
    </location>
</feature>
<dbReference type="EMBL" id="HBGD01003843">
    <property type="protein sequence ID" value="CAD9079905.1"/>
    <property type="molecule type" value="Transcribed_RNA"/>
</dbReference>
<feature type="region of interest" description="Disordered" evidence="8">
    <location>
        <begin position="1"/>
        <end position="31"/>
    </location>
</feature>
<sequence>MKEPNGSPLTHNHGSSGTSTSTAQKGQEQFAVPSPEMISKSLHSSQSLMHHLVRCAHNAVLQQDAEQCTQPFTSDFAHHLVTTHWNSSQVLYRFLDDNGNVIDSITFAQFMWRSVRNATHLINEHNLALGDRVLLLCDPGSDFVYAFFAAIFAGLIAVPSYPPWDERAFEKLFKISTDCTPTAVIISDEYYQQILPDLEEIERAIQLDYKLKWIPLSQFATSTAVDSTPSAATVSSSSSSSTNHHPSSHRSQQFLSDLQVLHLNRWDKINKDTDAFLQYTSGSTGSPKGVRVSHKNILAHTNIILKAWEYNIHDSSTSWLPPYHDMQLLGTIMCSAGFLMTSTIMSPLTFLKNPFLWLKTISKYKSTGSGGPNFAYELCVAKITDEQVKQLDLSSWGIAYCGAEAVKQETLERFTKKFAPCGFKPSAYYPCYGLAEATLLVTGGVRGKSALSITVDADAYLRGEVKICSQDAPNASTMVSSGFSNSNVQHVEIVDIRTKQILRDPYTIGEIWIRRNDASPVGYWRQEKKSKETFYAKTATIDDSHNEYTITGDLGFFGPNRSLFISGRSKDLIIIRGRNIYPPDVEEDIHPLSALLRKGCAACFSVDGGSTEEMVFVSEIKTKAPQVQLDQLARKIQQKIMRKTGVIPKEIVFIEAKTIPKTTSGKVRRFECRQWYLEDKLSVLHRVSLQNSAPKSSTKYEPSATEHVGELKERRSTDQSRSSFLSIQHIQLMIIEKLKVKTGLSDIDPSTPFMDLGLDSVKSVELMSELSGSLKRELSPTTIFQYPTIDKLSKYLFETRNKSFFSEEKKTEYSFSNEKEPIAVIGMACRFPDAENYNEFWDNICKGKNSIHSTDYLVDERANRFSKHFRAGFLSDVYSFDAPYFGISAREAQAMDPQQRVVLELSAEALLDAGALPSSESLTGVFLGATNFDFSHMSFAYAKQQDRYLNTGSSGSIISNRVSYHFDFRGPSLTIDTACSSSLVAIHEACKSLHNGECSTALAGGVNIILAENVTDNLKPFLSPDAQCKAFDDSANGYVRGEGAGILVLKPLSQALRDGNQIHGVIKASLVAQDGKSNGITAPSQEAQQSLIQRVYSENQIDLNDVGYVEAHGTGTRLGDPIEAHALSGAFSTRASPLRMGSVKTNIGHLEAAAGIAGVIKALLSMKHKEIPPTLHFDTPNSLIDFSKLGLDVVAKRTAWESTYRSCGVSSFGFGGTLAHIVVEEAPSGLITPESLTPILDRDVSILISAHSRESLPLQVNMFAQWLQNTTFSLQDVSYSTLVKRSHHKYRVAFIGKTREEFVATMLHFTDTSASPDVIVHRAQNSNDLCFVFPGQGPDLSSQCKQYLQYSVFTSSLQTSSELVQKEFQLNIDFEKNISTGEWNTDDCIENQLVRVATQVALVDLWRFFGIEPTVVCGQSLGEVSAAYCAGFLTLKDTFSIVVHRARALNQLRNCGGLMIARASADTVQRLLKDTSSDAVVASHNSRTSVTIAGSHPGLETLALKFSENDIPFKLLDINIPYHSPIVNRVVDEMLSVKIDVRDPHSPQSAFFSSVNGMQMTAKESRNAQHWAKNMVQPVLFHQCLTNVHNATKCQAFVEIAGREIFARMIKETIPNDCFVTACAFTTADNDELRFLSHLACQGITGIQWSRVRGFAPSTERLIPLPTYKWTHDSNHIPSFLSNAPVQRPTFAPQVIHLISSCGNRPFPTEDAQEHIANQKSLSEVCEAIILRTMRQLGWDFAPGEELKVASLRKTLGIGKQHERLFVHLLRSTLAKHGIVSHQNDLIRVLTIIPDTIHDLPTSSNIPMSQLFDTLDQSPETLLLSRSSSALPDVLRGHISSLQVLFPNGSLETAETLYESSVSSRAFNQRVSDFVREVLANCGTDRVNLLEIGGGTAGLTSHIVGSETQDQIAEYMFTDISRLFTMHAQQKFVNLPFMRYAQLDIERSPLEQNFEQKYDIVLAANVLHATRDLKQTLSNIQQLLSENGILILLEVTRPSLFLDLTFGLTEGWWRFQDVDLRSSYPLLAADQWIDLMSSTGYRDAQNLTKHCPLPFQSIIVAQSSGKVMHSFSAPRSEAPQRSVSSVQITKVLEKISDNPTSDELIVFIQTIVAHTLMMNPNDVDPSEKLTNLGMDSLTALELKNIVQKKLQVELSLASFDEDASVIHIAQLIHGRAARSEGSHDSKNTMSSESMDEHISSLLSEYEDDIPTTPPAILAMGIGEAPFMYQQSEMMAMCQEFYRDKVTNPEDLNTIQAIFNGSDIETRRSVIDFYKLDANDMVQSFQKRNDIYEQEAIKLAEKSATEALKNWGGDRKNITHIVSVSTTGEQIPGIDFLLVDRLGLSENVERVAVNLMGCFGALPGLKTAVALARLSKKNRVLLVSTELCSPHIESEPTKENFVGAAIFADGSGAAIIGCGPFHDFEQPKYQILKTQSRAVPKSTDKMGWKVTDEGWKLTLSKEIPALIHDAMGMVADRLLGSVHRESVDWALHPGGKAILLATESALGITSEQTKESWNVMRKYGNMSSSTIMHVLYQFCHSKKSEDRKKLLTAVVFGPGLTIEAGLLRKVG</sequence>
<feature type="region of interest" description="Disordered" evidence="8">
    <location>
        <begin position="229"/>
        <end position="250"/>
    </location>
</feature>
<dbReference type="InterPro" id="IPR016039">
    <property type="entry name" value="Thiolase-like"/>
</dbReference>
<evidence type="ECO:0000256" key="8">
    <source>
        <dbReference type="SAM" id="MobiDB-lite"/>
    </source>
</evidence>
<dbReference type="GO" id="GO:0004312">
    <property type="term" value="F:fatty acid synthase activity"/>
    <property type="evidence" value="ECO:0007669"/>
    <property type="project" value="TreeGrafter"/>
</dbReference>
<dbReference type="InterPro" id="IPR050091">
    <property type="entry name" value="PKS_NRPS_Biosynth_Enz"/>
</dbReference>
<dbReference type="InterPro" id="IPR001099">
    <property type="entry name" value="Chalcone/stilbene_synt_N"/>
</dbReference>
<dbReference type="InterPro" id="IPR013217">
    <property type="entry name" value="Methyltransf_12"/>
</dbReference>
<dbReference type="InterPro" id="IPR014043">
    <property type="entry name" value="Acyl_transferase_dom"/>
</dbReference>
<proteinExistence type="predicted"/>
<dbReference type="InterPro" id="IPR029063">
    <property type="entry name" value="SAM-dependent_MTases_sf"/>
</dbReference>
<dbReference type="Pfam" id="PF00195">
    <property type="entry name" value="Chal_sti_synt_N"/>
    <property type="match status" value="1"/>
</dbReference>
<dbReference type="CDD" id="cd05931">
    <property type="entry name" value="FAAL"/>
    <property type="match status" value="1"/>
</dbReference>
<evidence type="ECO:0000256" key="5">
    <source>
        <dbReference type="ARBA" id="ARBA00022832"/>
    </source>
</evidence>
<keyword evidence="7" id="KW-0511">Multifunctional enzyme</keyword>